<dbReference type="Proteomes" id="UP001154282">
    <property type="component" value="Unassembled WGS sequence"/>
</dbReference>
<evidence type="ECO:0000259" key="1">
    <source>
        <dbReference type="PROSITE" id="PS50181"/>
    </source>
</evidence>
<gene>
    <name evidence="2" type="ORF">LITE_LOCUS37346</name>
</gene>
<evidence type="ECO:0000313" key="2">
    <source>
        <dbReference type="EMBL" id="CAI0467208.1"/>
    </source>
</evidence>
<feature type="domain" description="F-box" evidence="1">
    <location>
        <begin position="2"/>
        <end position="38"/>
    </location>
</feature>
<dbReference type="SUPFAM" id="SSF81383">
    <property type="entry name" value="F-box domain"/>
    <property type="match status" value="1"/>
</dbReference>
<dbReference type="PANTHER" id="PTHR31293">
    <property type="entry name" value="RNI-LIKE SUPERFAMILY PROTEIN"/>
    <property type="match status" value="1"/>
</dbReference>
<dbReference type="PANTHER" id="PTHR31293:SF12">
    <property type="entry name" value="RNI-LIKE SUPERFAMILY PROTEIN"/>
    <property type="match status" value="1"/>
</dbReference>
<dbReference type="InterPro" id="IPR036047">
    <property type="entry name" value="F-box-like_dom_sf"/>
</dbReference>
<reference evidence="2" key="1">
    <citation type="submission" date="2022-08" db="EMBL/GenBank/DDBJ databases">
        <authorList>
            <person name="Gutierrez-Valencia J."/>
        </authorList>
    </citation>
    <scope>NUCLEOTIDE SEQUENCE</scope>
</reference>
<comment type="caution">
    <text evidence="2">The sequence shown here is derived from an EMBL/GenBank/DDBJ whole genome shotgun (WGS) entry which is preliminary data.</text>
</comment>
<dbReference type="Pfam" id="PF00646">
    <property type="entry name" value="F-box"/>
    <property type="match status" value="1"/>
</dbReference>
<proteinExistence type="predicted"/>
<dbReference type="PROSITE" id="PS50181">
    <property type="entry name" value="FBOX"/>
    <property type="match status" value="1"/>
</dbReference>
<dbReference type="Gene3D" id="1.20.1280.50">
    <property type="match status" value="1"/>
</dbReference>
<dbReference type="EMBL" id="CAMGYJ010000008">
    <property type="protein sequence ID" value="CAI0467208.1"/>
    <property type="molecule type" value="Genomic_DNA"/>
</dbReference>
<sequence length="111" mass="12822">MSDRISSLPDEILSHILSFLPTKYTVGTSGLSRRWKNLWTSLYELDLDNRNSGLENTAYRYEIVKRLDLEFCRFVYRVLSQHKDLISILCGVFASILQWNTMTAGQSRISG</sequence>
<dbReference type="CDD" id="cd22160">
    <property type="entry name" value="F-box_AtFBL13-like"/>
    <property type="match status" value="1"/>
</dbReference>
<name>A0AAV0P8P8_9ROSI</name>
<dbReference type="AlphaFoldDB" id="A0AAV0P8P8"/>
<accession>A0AAV0P8P8</accession>
<dbReference type="InterPro" id="IPR055294">
    <property type="entry name" value="FBL60-like"/>
</dbReference>
<dbReference type="SMART" id="SM00256">
    <property type="entry name" value="FBOX"/>
    <property type="match status" value="1"/>
</dbReference>
<evidence type="ECO:0000313" key="3">
    <source>
        <dbReference type="Proteomes" id="UP001154282"/>
    </source>
</evidence>
<dbReference type="InterPro" id="IPR053781">
    <property type="entry name" value="F-box_AtFBL13-like"/>
</dbReference>
<dbReference type="InterPro" id="IPR001810">
    <property type="entry name" value="F-box_dom"/>
</dbReference>
<organism evidence="2 3">
    <name type="scientific">Linum tenue</name>
    <dbReference type="NCBI Taxonomy" id="586396"/>
    <lineage>
        <taxon>Eukaryota</taxon>
        <taxon>Viridiplantae</taxon>
        <taxon>Streptophyta</taxon>
        <taxon>Embryophyta</taxon>
        <taxon>Tracheophyta</taxon>
        <taxon>Spermatophyta</taxon>
        <taxon>Magnoliopsida</taxon>
        <taxon>eudicotyledons</taxon>
        <taxon>Gunneridae</taxon>
        <taxon>Pentapetalae</taxon>
        <taxon>rosids</taxon>
        <taxon>fabids</taxon>
        <taxon>Malpighiales</taxon>
        <taxon>Linaceae</taxon>
        <taxon>Linum</taxon>
    </lineage>
</organism>
<protein>
    <recommendedName>
        <fullName evidence="1">F-box domain-containing protein</fullName>
    </recommendedName>
</protein>
<keyword evidence="3" id="KW-1185">Reference proteome</keyword>